<protein>
    <submittedName>
        <fullName evidence="2">Uncharacterized protein</fullName>
    </submittedName>
</protein>
<feature type="compositionally biased region" description="Basic and acidic residues" evidence="1">
    <location>
        <begin position="22"/>
        <end position="46"/>
    </location>
</feature>
<evidence type="ECO:0000313" key="2">
    <source>
        <dbReference type="EMBL" id="GMN54972.1"/>
    </source>
</evidence>
<organism evidence="2 3">
    <name type="scientific">Ficus carica</name>
    <name type="common">Common fig</name>
    <dbReference type="NCBI Taxonomy" id="3494"/>
    <lineage>
        <taxon>Eukaryota</taxon>
        <taxon>Viridiplantae</taxon>
        <taxon>Streptophyta</taxon>
        <taxon>Embryophyta</taxon>
        <taxon>Tracheophyta</taxon>
        <taxon>Spermatophyta</taxon>
        <taxon>Magnoliopsida</taxon>
        <taxon>eudicotyledons</taxon>
        <taxon>Gunneridae</taxon>
        <taxon>Pentapetalae</taxon>
        <taxon>rosids</taxon>
        <taxon>fabids</taxon>
        <taxon>Rosales</taxon>
        <taxon>Moraceae</taxon>
        <taxon>Ficeae</taxon>
        <taxon>Ficus</taxon>
    </lineage>
</organism>
<sequence>MGGRTWGSEGWGWGPGVGGGGREGKREKGREREEKREKGEEREGGRRRPAGRGWDRWWGPEVGRRRRGRGEERERGRKRGRERREERERRRERKWVAGAGDRRWVAGVGVGRRRRGESPASVAGGEKITGDGEEFGWEGLCEDSTGRDHRTTDPPNNNVQILARVALVTRGRQATVAVRASAGRKRQQRKGRK</sequence>
<evidence type="ECO:0000256" key="1">
    <source>
        <dbReference type="SAM" id="MobiDB-lite"/>
    </source>
</evidence>
<feature type="region of interest" description="Disordered" evidence="1">
    <location>
        <begin position="112"/>
        <end position="158"/>
    </location>
</feature>
<feature type="region of interest" description="Disordered" evidence="1">
    <location>
        <begin position="172"/>
        <end position="193"/>
    </location>
</feature>
<dbReference type="Proteomes" id="UP001187192">
    <property type="component" value="Unassembled WGS sequence"/>
</dbReference>
<name>A0AA88DGP2_FICCA</name>
<feature type="compositionally biased region" description="Gly residues" evidence="1">
    <location>
        <begin position="1"/>
        <end position="21"/>
    </location>
</feature>
<feature type="compositionally biased region" description="Basic residues" evidence="1">
    <location>
        <begin position="182"/>
        <end position="193"/>
    </location>
</feature>
<dbReference type="EMBL" id="BTGU01000054">
    <property type="protein sequence ID" value="GMN54972.1"/>
    <property type="molecule type" value="Genomic_DNA"/>
</dbReference>
<accession>A0AA88DGP2</accession>
<feature type="region of interest" description="Disordered" evidence="1">
    <location>
        <begin position="1"/>
        <end position="93"/>
    </location>
</feature>
<reference evidence="2" key="1">
    <citation type="submission" date="2023-07" db="EMBL/GenBank/DDBJ databases">
        <title>draft genome sequence of fig (Ficus carica).</title>
        <authorList>
            <person name="Takahashi T."/>
            <person name="Nishimura K."/>
        </authorList>
    </citation>
    <scope>NUCLEOTIDE SEQUENCE</scope>
</reference>
<proteinExistence type="predicted"/>
<comment type="caution">
    <text evidence="2">The sequence shown here is derived from an EMBL/GenBank/DDBJ whole genome shotgun (WGS) entry which is preliminary data.</text>
</comment>
<keyword evidence="3" id="KW-1185">Reference proteome</keyword>
<gene>
    <name evidence="2" type="ORF">TIFTF001_024093</name>
</gene>
<evidence type="ECO:0000313" key="3">
    <source>
        <dbReference type="Proteomes" id="UP001187192"/>
    </source>
</evidence>
<dbReference type="AlphaFoldDB" id="A0AA88DGP2"/>